<proteinExistence type="predicted"/>
<dbReference type="EMBL" id="DF196775">
    <property type="protein sequence ID" value="GAC73805.1"/>
    <property type="molecule type" value="Genomic_DNA"/>
</dbReference>
<feature type="compositionally biased region" description="Polar residues" evidence="1">
    <location>
        <begin position="383"/>
        <end position="400"/>
    </location>
</feature>
<evidence type="ECO:0000259" key="2">
    <source>
        <dbReference type="PROSITE" id="PS51384"/>
    </source>
</evidence>
<dbReference type="SUPFAM" id="SSF63380">
    <property type="entry name" value="Riboflavin synthase domain-like"/>
    <property type="match status" value="1"/>
</dbReference>
<dbReference type="STRING" id="1151754.M9M1B8"/>
<dbReference type="OrthoDB" id="436496at2759"/>
<evidence type="ECO:0000313" key="4">
    <source>
        <dbReference type="Proteomes" id="UP000011976"/>
    </source>
</evidence>
<dbReference type="InterPro" id="IPR017927">
    <property type="entry name" value="FAD-bd_FR_type"/>
</dbReference>
<dbReference type="PROSITE" id="PS51384">
    <property type="entry name" value="FAD_FR"/>
    <property type="match status" value="1"/>
</dbReference>
<protein>
    <recommendedName>
        <fullName evidence="2">FAD-binding FR-type domain-containing protein</fullName>
    </recommendedName>
</protein>
<dbReference type="PANTHER" id="PTHR42815">
    <property type="entry name" value="FAD-BINDING, PUTATIVE (AFU_ORTHOLOGUE AFUA_6G07600)-RELATED"/>
    <property type="match status" value="1"/>
</dbReference>
<accession>M9M1B8</accession>
<evidence type="ECO:0000313" key="3">
    <source>
        <dbReference type="EMBL" id="GAC73805.1"/>
    </source>
</evidence>
<dbReference type="Gene3D" id="3.40.50.80">
    <property type="entry name" value="Nucleotide-binding domain of ferredoxin-NADP reductase (FNR) module"/>
    <property type="match status" value="1"/>
</dbReference>
<dbReference type="InterPro" id="IPR017938">
    <property type="entry name" value="Riboflavin_synthase-like_b-brl"/>
</dbReference>
<reference evidence="4" key="1">
    <citation type="journal article" date="2013" name="Genome Announc.">
        <title>Genome sequence of the basidiomycetous yeast Pseudozyma antarctica T-34, a producer of the glycolipid biosurfactants mannosylerythritol lipids.</title>
        <authorList>
            <person name="Morita T."/>
            <person name="Koike H."/>
            <person name="Koyama Y."/>
            <person name="Hagiwara H."/>
            <person name="Ito E."/>
            <person name="Fukuoka T."/>
            <person name="Imura T."/>
            <person name="Machida M."/>
            <person name="Kitamoto D."/>
        </authorList>
    </citation>
    <scope>NUCLEOTIDE SEQUENCE [LARGE SCALE GENOMIC DNA]</scope>
    <source>
        <strain evidence="4">T-34</strain>
    </source>
</reference>
<dbReference type="AlphaFoldDB" id="M9M1B8"/>
<dbReference type="Proteomes" id="UP000011976">
    <property type="component" value="Unassembled WGS sequence"/>
</dbReference>
<dbReference type="GO" id="GO:0016491">
    <property type="term" value="F:oxidoreductase activity"/>
    <property type="evidence" value="ECO:0007669"/>
    <property type="project" value="InterPro"/>
</dbReference>
<evidence type="ECO:0000256" key="1">
    <source>
        <dbReference type="SAM" id="MobiDB-lite"/>
    </source>
</evidence>
<dbReference type="PANTHER" id="PTHR42815:SF2">
    <property type="entry name" value="FAD-BINDING, PUTATIVE (AFU_ORTHOLOGUE AFUA_6G07600)-RELATED"/>
    <property type="match status" value="1"/>
</dbReference>
<feature type="domain" description="FAD-binding FR-type" evidence="2">
    <location>
        <begin position="396"/>
        <end position="528"/>
    </location>
</feature>
<organism evidence="3 4">
    <name type="scientific">Pseudozyma antarctica (strain T-34)</name>
    <name type="common">Yeast</name>
    <name type="synonym">Candida antarctica</name>
    <dbReference type="NCBI Taxonomy" id="1151754"/>
    <lineage>
        <taxon>Eukaryota</taxon>
        <taxon>Fungi</taxon>
        <taxon>Dikarya</taxon>
        <taxon>Basidiomycota</taxon>
        <taxon>Ustilaginomycotina</taxon>
        <taxon>Ustilaginomycetes</taxon>
        <taxon>Ustilaginales</taxon>
        <taxon>Ustilaginaceae</taxon>
        <taxon>Moesziomyces</taxon>
    </lineage>
</organism>
<dbReference type="SUPFAM" id="SSF52343">
    <property type="entry name" value="Ferredoxin reductase-like, C-terminal NADP-linked domain"/>
    <property type="match status" value="1"/>
</dbReference>
<sequence length="690" mass="75129">MAMPHEWHAGELYIQSQLGYKDAVAGAHPIFKPQLTVQHQQFHAQLNILPVCTLDARGRPWGSFLAAKDGQHGFISSPSLTTLIASQMKLHEHHPVEMALTEGAKFGMTKLVTNDDGDYQGPALKLIAGVGVMFENRRRNKLAGFINERNTGTREERTIQVEVMESLGNCPKYINTRSLVPNPNHNPKMLHKNLDLAPEQSLPEETLRNIARADAVFLATRYTSTVQTIFKSHLGINIRGGKPGFVRISAEKVARSSGETELRQVAYLPDYSGNRFMSSLGNVHSDRVAGITIPLMRKGQPIDVVYLTGDADVLIGERSTSIFPGVRTCVRIELTGFMHVQDAVPLMPDDFDPSQGVEDFEHKGDDGIGWSPYNPPVRRLRSELSSAPDNSSDQQSAGNHASITAFEQHTPDLATISFKLSQPVRYRAGQHIILDYGSLLDAEVKEYKHMSDKFGGEQELNDTGMRTWTISSAPTSPSSPQDKVSITMRRVDRGLITPKIFAIARQASAGKSAGELPVLGLGGDFVLPTKLEAQTKLLWIASGVGITPFLSFLASLRASTESVKINLTMILAVRRAEAVAMLTLVRQALESGASSSFLNGMLSLHVVSAGVQDSDLGASTTVGGLQVSVTKHSQRLDPELLLSISGTEAEGADKPEAWVCGPASLEAVVMQTLQDAGWPADKLHRESFSF</sequence>
<gene>
    <name evidence="3" type="ORF">PANT_9d00277</name>
</gene>
<name>M9M1B8_PSEA3</name>
<feature type="region of interest" description="Disordered" evidence="1">
    <location>
        <begin position="363"/>
        <end position="400"/>
    </location>
</feature>
<dbReference type="InterPro" id="IPR039261">
    <property type="entry name" value="FNR_nucleotide-bd"/>
</dbReference>
<dbReference type="Gene3D" id="2.40.30.10">
    <property type="entry name" value="Translation factors"/>
    <property type="match status" value="1"/>
</dbReference>